<evidence type="ECO:0000256" key="5">
    <source>
        <dbReference type="HAMAP-Rule" id="MF_00189"/>
    </source>
</evidence>
<keyword evidence="4 5" id="KW-0472">Membrane</keyword>
<keyword evidence="3 5" id="KW-1133">Transmembrane helix</keyword>
<keyword evidence="2 5" id="KW-0812">Transmembrane</keyword>
<feature type="transmembrane region" description="Helical" evidence="5">
    <location>
        <begin position="180"/>
        <end position="199"/>
    </location>
</feature>
<dbReference type="PANTHER" id="PTHR36917">
    <property type="entry name" value="INTRACELLULAR SEPTATION PROTEIN A-RELATED"/>
    <property type="match status" value="1"/>
</dbReference>
<comment type="caution">
    <text evidence="6">The sequence shown here is derived from an EMBL/GenBank/DDBJ whole genome shotgun (WGS) entry which is preliminary data.</text>
</comment>
<dbReference type="HAMAP" id="MF_00189">
    <property type="entry name" value="YciB"/>
    <property type="match status" value="1"/>
</dbReference>
<comment type="similarity">
    <text evidence="5">Belongs to the YciB family.</text>
</comment>
<feature type="transmembrane region" description="Helical" evidence="5">
    <location>
        <begin position="51"/>
        <end position="71"/>
    </location>
</feature>
<accession>A0ABS1DPL7</accession>
<dbReference type="InterPro" id="IPR006008">
    <property type="entry name" value="YciB"/>
</dbReference>
<comment type="subcellular location">
    <subcellularLocation>
        <location evidence="5">Cell inner membrane</location>
        <topology evidence="5">Multi-pass membrane protein</topology>
    </subcellularLocation>
</comment>
<reference evidence="6" key="2">
    <citation type="journal article" date="2020" name="Microorganisms">
        <title>Osmotic Adaptation and Compatible Solute Biosynthesis of Phototrophic Bacteria as Revealed from Genome Analyses.</title>
        <authorList>
            <person name="Imhoff J.F."/>
            <person name="Rahn T."/>
            <person name="Kunzel S."/>
            <person name="Keller A."/>
            <person name="Neulinger S.C."/>
        </authorList>
    </citation>
    <scope>NUCLEOTIDE SEQUENCE</scope>
    <source>
        <strain evidence="6">IM 151</strain>
    </source>
</reference>
<dbReference type="RefSeq" id="WP_200225457.1">
    <property type="nucleotide sequence ID" value="NZ_NRRT01000001.1"/>
</dbReference>
<evidence type="ECO:0000313" key="7">
    <source>
        <dbReference type="Proteomes" id="UP001041814"/>
    </source>
</evidence>
<keyword evidence="5" id="KW-0997">Cell inner membrane</keyword>
<proteinExistence type="inferred from homology"/>
<evidence type="ECO:0000256" key="1">
    <source>
        <dbReference type="ARBA" id="ARBA00022475"/>
    </source>
</evidence>
<dbReference type="Proteomes" id="UP001041814">
    <property type="component" value="Unassembled WGS sequence"/>
</dbReference>
<feature type="transmembrane region" description="Helical" evidence="5">
    <location>
        <begin position="78"/>
        <end position="97"/>
    </location>
</feature>
<evidence type="ECO:0000256" key="2">
    <source>
        <dbReference type="ARBA" id="ARBA00022692"/>
    </source>
</evidence>
<protein>
    <recommendedName>
        <fullName evidence="5">Inner membrane-spanning protein YciB</fullName>
    </recommendedName>
</protein>
<evidence type="ECO:0000256" key="3">
    <source>
        <dbReference type="ARBA" id="ARBA00022989"/>
    </source>
</evidence>
<dbReference type="Pfam" id="PF04279">
    <property type="entry name" value="IspA"/>
    <property type="match status" value="1"/>
</dbReference>
<gene>
    <name evidence="5" type="primary">yciB</name>
    <name evidence="6" type="ORF">CKO43_01300</name>
</gene>
<keyword evidence="1 5" id="KW-1003">Cell membrane</keyword>
<comment type="function">
    <text evidence="5">Plays a role in cell envelope biogenesis, maintenance of cell envelope integrity and membrane homeostasis.</text>
</comment>
<sequence length="213" mass="23672">MKLLLDFLPIVLFFACFKLAESNPEWAADFATENFGFVVSGGVVGVKEAPVLLSTIVVILATLAQVLVLKLRGRKIDTMLWVSLVLVVVLGGLTIWFHNETFIKWKPSVLYWSMGTALWLAPLLAGKNLLKALLGEQMQLPARVWHRLNFAWVAFFAGMGLLNLWVAYSFSTDTWVNFKLFGGVGLMVAFTVAQGLYLGRYLDDNGAPREGSR</sequence>
<evidence type="ECO:0000256" key="4">
    <source>
        <dbReference type="ARBA" id="ARBA00023136"/>
    </source>
</evidence>
<name>A0ABS1DPL7_RUBGE</name>
<reference evidence="6" key="1">
    <citation type="submission" date="2017-08" db="EMBL/GenBank/DDBJ databases">
        <authorList>
            <person name="Imhoff J.F."/>
            <person name="Rahn T."/>
            <person name="Kuenzel S."/>
            <person name="Neulinger S.C."/>
        </authorList>
    </citation>
    <scope>NUCLEOTIDE SEQUENCE</scope>
    <source>
        <strain evidence="6">IM 151</strain>
    </source>
</reference>
<dbReference type="NCBIfam" id="NF001325">
    <property type="entry name" value="PRK00259.1-3"/>
    <property type="match status" value="1"/>
</dbReference>
<keyword evidence="7" id="KW-1185">Reference proteome</keyword>
<dbReference type="EMBL" id="NRRU01000002">
    <property type="protein sequence ID" value="MBK1711413.1"/>
    <property type="molecule type" value="Genomic_DNA"/>
</dbReference>
<dbReference type="PANTHER" id="PTHR36917:SF1">
    <property type="entry name" value="INNER MEMBRANE-SPANNING PROTEIN YCIB"/>
    <property type="match status" value="1"/>
</dbReference>
<feature type="transmembrane region" description="Helical" evidence="5">
    <location>
        <begin position="109"/>
        <end position="130"/>
    </location>
</feature>
<organism evidence="6 7">
    <name type="scientific">Rubrivivax gelatinosus</name>
    <name type="common">Rhodocyclus gelatinosus</name>
    <name type="synonym">Rhodopseudomonas gelatinosa</name>
    <dbReference type="NCBI Taxonomy" id="28068"/>
    <lineage>
        <taxon>Bacteria</taxon>
        <taxon>Pseudomonadati</taxon>
        <taxon>Pseudomonadota</taxon>
        <taxon>Betaproteobacteria</taxon>
        <taxon>Burkholderiales</taxon>
        <taxon>Sphaerotilaceae</taxon>
        <taxon>Rubrivivax</taxon>
    </lineage>
</organism>
<feature type="transmembrane region" description="Helical" evidence="5">
    <location>
        <begin position="150"/>
        <end position="168"/>
    </location>
</feature>
<evidence type="ECO:0000313" key="6">
    <source>
        <dbReference type="EMBL" id="MBK1711413.1"/>
    </source>
</evidence>